<dbReference type="GO" id="GO:0050570">
    <property type="term" value="F:4-hydroxythreonine-4-phosphate dehydrogenase activity"/>
    <property type="evidence" value="ECO:0007669"/>
    <property type="project" value="UniProtKB-UniRule"/>
</dbReference>
<keyword evidence="11" id="KW-1185">Reference proteome</keyword>
<keyword evidence="8 9" id="KW-0664">Pyridoxine biosynthesis</keyword>
<evidence type="ECO:0000256" key="9">
    <source>
        <dbReference type="HAMAP-Rule" id="MF_00536"/>
    </source>
</evidence>
<evidence type="ECO:0000256" key="7">
    <source>
        <dbReference type="ARBA" id="ARBA00023027"/>
    </source>
</evidence>
<evidence type="ECO:0000256" key="8">
    <source>
        <dbReference type="ARBA" id="ARBA00023096"/>
    </source>
</evidence>
<name>A0AA35CJE0_9FIRM</name>
<comment type="subunit">
    <text evidence="2 9">Homodimer.</text>
</comment>
<comment type="similarity">
    <text evidence="1">Belongs to the PdxA family. PdxA2 subfamily.</text>
</comment>
<comment type="pathway">
    <text evidence="9">Cofactor biosynthesis; pyridoxine 5'-phosphate biosynthesis; pyridoxine 5'-phosphate from D-erythrose 4-phosphate: step 4/5.</text>
</comment>
<feature type="binding site" evidence="9">
    <location>
        <position position="175"/>
    </location>
    <ligand>
        <name>a divalent metal cation</name>
        <dbReference type="ChEBI" id="CHEBI:60240"/>
        <note>ligand shared between dimeric partners</note>
    </ligand>
</feature>
<feature type="binding site" evidence="9">
    <location>
        <position position="146"/>
    </location>
    <ligand>
        <name>substrate</name>
    </ligand>
</feature>
<comment type="cofactor">
    <cofactor evidence="9">
        <name>a divalent metal cation</name>
        <dbReference type="ChEBI" id="CHEBI:60240"/>
    </cofactor>
    <text evidence="9">Binds 1 divalent metal cation per subunit.</text>
</comment>
<feature type="binding site" evidence="9">
    <location>
        <position position="301"/>
    </location>
    <ligand>
        <name>substrate</name>
    </ligand>
</feature>
<evidence type="ECO:0000256" key="3">
    <source>
        <dbReference type="ARBA" id="ARBA00022490"/>
    </source>
</evidence>
<dbReference type="GO" id="GO:0042823">
    <property type="term" value="P:pyridoxal phosphate biosynthetic process"/>
    <property type="evidence" value="ECO:0007669"/>
    <property type="project" value="UniProtKB-UniRule"/>
</dbReference>
<feature type="binding site" evidence="9">
    <location>
        <position position="283"/>
    </location>
    <ligand>
        <name>substrate</name>
    </ligand>
</feature>
<dbReference type="RefSeq" id="WP_264844250.1">
    <property type="nucleotide sequence ID" value="NZ_AP025628.1"/>
</dbReference>
<evidence type="ECO:0000256" key="5">
    <source>
        <dbReference type="ARBA" id="ARBA00022857"/>
    </source>
</evidence>
<dbReference type="GO" id="GO:0008615">
    <property type="term" value="P:pyridoxine biosynthetic process"/>
    <property type="evidence" value="ECO:0007669"/>
    <property type="project" value="UniProtKB-UniRule"/>
</dbReference>
<comment type="catalytic activity">
    <reaction evidence="9">
        <text>4-(phosphooxy)-L-threonine + NAD(+) = 3-amino-2-oxopropyl phosphate + CO2 + NADH</text>
        <dbReference type="Rhea" id="RHEA:32275"/>
        <dbReference type="ChEBI" id="CHEBI:16526"/>
        <dbReference type="ChEBI" id="CHEBI:57279"/>
        <dbReference type="ChEBI" id="CHEBI:57540"/>
        <dbReference type="ChEBI" id="CHEBI:57945"/>
        <dbReference type="ChEBI" id="CHEBI:58452"/>
        <dbReference type="EC" id="1.1.1.262"/>
    </reaction>
</comment>
<dbReference type="NCBIfam" id="TIGR00557">
    <property type="entry name" value="pdxA"/>
    <property type="match status" value="1"/>
</dbReference>
<dbReference type="InterPro" id="IPR005255">
    <property type="entry name" value="PdxA_fam"/>
</dbReference>
<evidence type="ECO:0000313" key="10">
    <source>
        <dbReference type="EMBL" id="BDG60187.1"/>
    </source>
</evidence>
<comment type="function">
    <text evidence="9">Catalyzes the NAD(P)-dependent oxidation of 4-(phosphooxy)-L-threonine (HTP) into 2-amino-3-oxo-4-(phosphooxy)butyric acid which spontaneously decarboxylates to form 3-amino-2-oxopropyl phosphate (AHAP).</text>
</comment>
<evidence type="ECO:0000256" key="1">
    <source>
        <dbReference type="ARBA" id="ARBA00009464"/>
    </source>
</evidence>
<keyword evidence="3 9" id="KW-0963">Cytoplasm</keyword>
<dbReference type="PANTHER" id="PTHR30004:SF6">
    <property type="entry name" value="D-THREONATE 4-PHOSPHATE DEHYDROGENASE"/>
    <property type="match status" value="1"/>
</dbReference>
<dbReference type="Pfam" id="PF04166">
    <property type="entry name" value="PdxA"/>
    <property type="match status" value="1"/>
</dbReference>
<feature type="binding site" evidence="9">
    <location>
        <position position="275"/>
    </location>
    <ligand>
        <name>a divalent metal cation</name>
        <dbReference type="ChEBI" id="CHEBI:60240"/>
        <note>ligand shared between dimeric partners</note>
    </ligand>
</feature>
<keyword evidence="4 9" id="KW-0479">Metal-binding</keyword>
<dbReference type="EMBL" id="AP025628">
    <property type="protein sequence ID" value="BDG60187.1"/>
    <property type="molecule type" value="Genomic_DNA"/>
</dbReference>
<dbReference type="EC" id="1.1.1.262" evidence="9"/>
<comment type="miscellaneous">
    <text evidence="9">The active site is located at the dimer interface.</text>
</comment>
<keyword evidence="6 9" id="KW-0560">Oxidoreductase</keyword>
<feature type="binding site" evidence="9">
    <location>
        <position position="219"/>
    </location>
    <ligand>
        <name>a divalent metal cation</name>
        <dbReference type="ChEBI" id="CHEBI:60240"/>
        <note>ligand shared between dimeric partners</note>
    </ligand>
</feature>
<keyword evidence="7 9" id="KW-0520">NAD</keyword>
<dbReference type="KEGG" id="cmic:caldi_12770"/>
<keyword evidence="5 9" id="KW-0521">NADP</keyword>
<protein>
    <recommendedName>
        <fullName evidence="9">4-hydroxythreonine-4-phosphate dehydrogenase</fullName>
        <ecNumber evidence="9">1.1.1.262</ecNumber>
    </recommendedName>
    <alternativeName>
        <fullName evidence="9">4-(phosphohydroxy)-L-threonine dehydrogenase</fullName>
    </alternativeName>
</protein>
<evidence type="ECO:0000313" key="11">
    <source>
        <dbReference type="Proteomes" id="UP001163687"/>
    </source>
</evidence>
<dbReference type="GO" id="GO:0005737">
    <property type="term" value="C:cytoplasm"/>
    <property type="evidence" value="ECO:0007669"/>
    <property type="project" value="UniProtKB-SubCell"/>
</dbReference>
<gene>
    <name evidence="9 10" type="primary">pdxA</name>
    <name evidence="10" type="ORF">caldi_12770</name>
</gene>
<dbReference type="Proteomes" id="UP001163687">
    <property type="component" value="Chromosome"/>
</dbReference>
<dbReference type="InterPro" id="IPR037510">
    <property type="entry name" value="PdxA"/>
</dbReference>
<dbReference type="HAMAP" id="MF_00536">
    <property type="entry name" value="PdxA"/>
    <property type="match status" value="1"/>
</dbReference>
<organism evidence="10 11">
    <name type="scientific">Caldinitratiruptor microaerophilus</name>
    <dbReference type="NCBI Taxonomy" id="671077"/>
    <lineage>
        <taxon>Bacteria</taxon>
        <taxon>Bacillati</taxon>
        <taxon>Bacillota</taxon>
        <taxon>Clostridia</taxon>
        <taxon>Eubacteriales</taxon>
        <taxon>Symbiobacteriaceae</taxon>
        <taxon>Caldinitratiruptor</taxon>
    </lineage>
</organism>
<evidence type="ECO:0000256" key="4">
    <source>
        <dbReference type="ARBA" id="ARBA00022723"/>
    </source>
</evidence>
<evidence type="ECO:0000256" key="2">
    <source>
        <dbReference type="ARBA" id="ARBA00011738"/>
    </source>
</evidence>
<dbReference type="SUPFAM" id="SSF53659">
    <property type="entry name" value="Isocitrate/Isopropylmalate dehydrogenase-like"/>
    <property type="match status" value="1"/>
</dbReference>
<dbReference type="AlphaFoldDB" id="A0AA35CJE0"/>
<dbReference type="PANTHER" id="PTHR30004">
    <property type="entry name" value="4-HYDROXYTHREONINE-4-PHOSPHATE DEHYDROGENASE"/>
    <property type="match status" value="1"/>
</dbReference>
<dbReference type="GO" id="GO:0051287">
    <property type="term" value="F:NAD binding"/>
    <property type="evidence" value="ECO:0007669"/>
    <property type="project" value="InterPro"/>
</dbReference>
<sequence length="342" mass="35680">MTSAADGRPIVAVTMGDPAGVGPEVVLKAAVDPAVAKVARPVVVGDADLLGRVAAALGLPVRPVRVQDPAEASFEPGSVPVVDRGFLPPGWYSPGRIDPVAGAAAVACVLEAAALAMAGRVGAIATAPLNKAAMHAAGFTRYAGHTEILTEATGARDSAMLLVARNLRVIHVSTHVSLAEAVRRVTPQRVERVIRLADEAVRDLGIPRPRIAVAGLNPHAGEGGLFGREDQDVLAPAVERCRADGIEVSGPWPGDTVFYRAAYRDEFDVVVAMYHDQGHIPIKMYAFDHGVNVTVGLPIIRTSVDHGTAFDIAGQGIARPASMIEAIRLAARMAAARAAARR</sequence>
<evidence type="ECO:0000256" key="6">
    <source>
        <dbReference type="ARBA" id="ARBA00023002"/>
    </source>
</evidence>
<dbReference type="GO" id="GO:0046872">
    <property type="term" value="F:metal ion binding"/>
    <property type="evidence" value="ECO:0007669"/>
    <property type="project" value="UniProtKB-UniRule"/>
</dbReference>
<reference evidence="10" key="1">
    <citation type="submission" date="2022-03" db="EMBL/GenBank/DDBJ databases">
        <title>Complete genome sequence of Caldinitratiruptor microaerophilus.</title>
        <authorList>
            <person name="Mukaiyama R."/>
            <person name="Nishiyama T."/>
            <person name="Ueda K."/>
        </authorList>
    </citation>
    <scope>NUCLEOTIDE SEQUENCE</scope>
    <source>
        <strain evidence="10">JCM 16183</strain>
    </source>
</reference>
<dbReference type="Gene3D" id="3.40.718.10">
    <property type="entry name" value="Isopropylmalate Dehydrogenase"/>
    <property type="match status" value="1"/>
</dbReference>
<accession>A0AA35CJE0</accession>
<proteinExistence type="inferred from homology"/>
<comment type="subcellular location">
    <subcellularLocation>
        <location evidence="9">Cytoplasm</location>
    </subcellularLocation>
</comment>
<feature type="binding site" evidence="9">
    <location>
        <position position="292"/>
    </location>
    <ligand>
        <name>substrate</name>
    </ligand>
</feature>
<feature type="binding site" evidence="9">
    <location>
        <position position="145"/>
    </location>
    <ligand>
        <name>substrate</name>
    </ligand>
</feature>